<dbReference type="PANTHER" id="PTHR36220">
    <property type="entry name" value="UNNAMED PRODUCT"/>
    <property type="match status" value="1"/>
</dbReference>
<proteinExistence type="predicted"/>
<feature type="chain" id="PRO_5022008582" evidence="4">
    <location>
        <begin position="29"/>
        <end position="471"/>
    </location>
</feature>
<evidence type="ECO:0000256" key="2">
    <source>
        <dbReference type="ARBA" id="ARBA00022737"/>
    </source>
</evidence>
<sequence>MRRYPVLLPVLLFAATSLAVAIAGPAHASNCLTSYVDFDGDGLSDSFFADATAEVEGHRSAGAVYVEYGDGTVQVLTQATPNVPGNPETVDRFGDEVAVADYNMDNCEDLIVAAPNEMIDGMPAAGAVWIFLGGPDGFASQPGSVLNIDQDSPGIPGAVEAYDEFGSAVASGLENGKSGVIAIGSYGENEDGGAVYLLHRGEVTLINQNSSGIPGDRENGDNFGRSLGMSQRHLIVGVPGEGVGDEVQVGIVQVIEYRLDGYKPQVVSAQTISQDTPGVSGASEVHDFFGTTVVANSYAIASGFTETYFAVGVPSEDVGDVNWAGMVHTFTTSGDSVTELHAFHQDTTGVNGVLEASDAFGWELDLDTRAPRIQTRITDLSLIVGVDEDGSDGEGFSGASLHVFPASKSPGAGVWVGSGAVGIPFTNLEIHQTFTSKTWLWIDSLEGERYAVPWVNILEGADEPVRTVPWP</sequence>
<keyword evidence="6" id="KW-1185">Reference proteome</keyword>
<keyword evidence="2" id="KW-0677">Repeat</keyword>
<dbReference type="Pfam" id="PF01839">
    <property type="entry name" value="FG-GAP"/>
    <property type="match status" value="1"/>
</dbReference>
<evidence type="ECO:0000256" key="3">
    <source>
        <dbReference type="ARBA" id="ARBA00023180"/>
    </source>
</evidence>
<evidence type="ECO:0000313" key="5">
    <source>
        <dbReference type="EMBL" id="TWJ07789.1"/>
    </source>
</evidence>
<dbReference type="InterPro" id="IPR013517">
    <property type="entry name" value="FG-GAP"/>
</dbReference>
<evidence type="ECO:0000256" key="1">
    <source>
        <dbReference type="ARBA" id="ARBA00022729"/>
    </source>
</evidence>
<dbReference type="PANTHER" id="PTHR36220:SF1">
    <property type="entry name" value="GAMMA TUBULIN COMPLEX COMPONENT C-TERMINAL DOMAIN-CONTAINING PROTEIN"/>
    <property type="match status" value="1"/>
</dbReference>
<feature type="signal peptide" evidence="4">
    <location>
        <begin position="1"/>
        <end position="28"/>
    </location>
</feature>
<keyword evidence="1 4" id="KW-0732">Signal</keyword>
<dbReference type="EMBL" id="VLLL01000010">
    <property type="protein sequence ID" value="TWJ07789.1"/>
    <property type="molecule type" value="Genomic_DNA"/>
</dbReference>
<dbReference type="SUPFAM" id="SSF69318">
    <property type="entry name" value="Integrin alpha N-terminal domain"/>
    <property type="match status" value="1"/>
</dbReference>
<evidence type="ECO:0000313" key="6">
    <source>
        <dbReference type="Proteomes" id="UP000321617"/>
    </source>
</evidence>
<organism evidence="5 6">
    <name type="scientific">Stackebrandtia albiflava</name>
    <dbReference type="NCBI Taxonomy" id="406432"/>
    <lineage>
        <taxon>Bacteria</taxon>
        <taxon>Bacillati</taxon>
        <taxon>Actinomycetota</taxon>
        <taxon>Actinomycetes</taxon>
        <taxon>Glycomycetales</taxon>
        <taxon>Glycomycetaceae</taxon>
        <taxon>Stackebrandtia</taxon>
    </lineage>
</organism>
<dbReference type="RefSeq" id="WP_158645725.1">
    <property type="nucleotide sequence ID" value="NZ_BAABIJ010000006.1"/>
</dbReference>
<dbReference type="SMART" id="SM00191">
    <property type="entry name" value="Int_alpha"/>
    <property type="match status" value="3"/>
</dbReference>
<dbReference type="Gene3D" id="2.130.10.130">
    <property type="entry name" value="Integrin alpha, N-terminal"/>
    <property type="match status" value="1"/>
</dbReference>
<protein>
    <submittedName>
        <fullName evidence="5">VCBS repeat protein</fullName>
    </submittedName>
</protein>
<dbReference type="InterPro" id="IPR028994">
    <property type="entry name" value="Integrin_alpha_N"/>
</dbReference>
<reference evidence="5 6" key="1">
    <citation type="journal article" date="2013" name="Stand. Genomic Sci.">
        <title>Genomic Encyclopedia of Type Strains, Phase I: The one thousand microbial genomes (KMG-I) project.</title>
        <authorList>
            <person name="Kyrpides N.C."/>
            <person name="Woyke T."/>
            <person name="Eisen J.A."/>
            <person name="Garrity G."/>
            <person name="Lilburn T.G."/>
            <person name="Beck B.J."/>
            <person name="Whitman W.B."/>
            <person name="Hugenholtz P."/>
            <person name="Klenk H.P."/>
        </authorList>
    </citation>
    <scope>NUCLEOTIDE SEQUENCE [LARGE SCALE GENOMIC DNA]</scope>
    <source>
        <strain evidence="5 6">DSM 45044</strain>
    </source>
</reference>
<dbReference type="Proteomes" id="UP000321617">
    <property type="component" value="Unassembled WGS sequence"/>
</dbReference>
<name>A0A562UQ98_9ACTN</name>
<comment type="caution">
    <text evidence="5">The sequence shown here is derived from an EMBL/GenBank/DDBJ whole genome shotgun (WGS) entry which is preliminary data.</text>
</comment>
<dbReference type="InterPro" id="IPR013519">
    <property type="entry name" value="Int_alpha_beta-p"/>
</dbReference>
<keyword evidence="3" id="KW-0325">Glycoprotein</keyword>
<dbReference type="AlphaFoldDB" id="A0A562UQ98"/>
<dbReference type="OrthoDB" id="4330330at2"/>
<evidence type="ECO:0000256" key="4">
    <source>
        <dbReference type="SAM" id="SignalP"/>
    </source>
</evidence>
<gene>
    <name evidence="5" type="ORF">LX16_4953</name>
</gene>
<accession>A0A562UQ98</accession>